<comment type="similarity">
    <text evidence="1">Belongs to the aldehyde dehydrogenase family.</text>
</comment>
<dbReference type="SUPFAM" id="SSF53720">
    <property type="entry name" value="ALDH-like"/>
    <property type="match status" value="1"/>
</dbReference>
<gene>
    <name evidence="4" type="ORF">AVDCRST_MAG26-1452</name>
</gene>
<name>A0A6J4I609_9CHLR</name>
<organism evidence="4">
    <name type="scientific">uncultured Chloroflexia bacterium</name>
    <dbReference type="NCBI Taxonomy" id="1672391"/>
    <lineage>
        <taxon>Bacteria</taxon>
        <taxon>Bacillati</taxon>
        <taxon>Chloroflexota</taxon>
        <taxon>Chloroflexia</taxon>
        <taxon>environmental samples</taxon>
    </lineage>
</organism>
<dbReference type="EMBL" id="CADCTK010000340">
    <property type="protein sequence ID" value="CAA9241318.1"/>
    <property type="molecule type" value="Genomic_DNA"/>
</dbReference>
<dbReference type="Pfam" id="PF00171">
    <property type="entry name" value="Aldedh"/>
    <property type="match status" value="1"/>
</dbReference>
<dbReference type="AlphaFoldDB" id="A0A6J4I609"/>
<keyword evidence="2" id="KW-0520">NAD</keyword>
<evidence type="ECO:0000313" key="4">
    <source>
        <dbReference type="EMBL" id="CAA9241318.1"/>
    </source>
</evidence>
<evidence type="ECO:0000259" key="3">
    <source>
        <dbReference type="Pfam" id="PF00171"/>
    </source>
</evidence>
<dbReference type="Gene3D" id="3.40.309.10">
    <property type="entry name" value="Aldehyde Dehydrogenase, Chain A, domain 2"/>
    <property type="match status" value="1"/>
</dbReference>
<accession>A0A6J4I609</accession>
<dbReference type="GO" id="GO:0016620">
    <property type="term" value="F:oxidoreductase activity, acting on the aldehyde or oxo group of donors, NAD or NADP as acceptor"/>
    <property type="evidence" value="ECO:0007669"/>
    <property type="project" value="InterPro"/>
</dbReference>
<dbReference type="InterPro" id="IPR016161">
    <property type="entry name" value="Ald_DH/histidinol_DH"/>
</dbReference>
<dbReference type="InterPro" id="IPR016163">
    <property type="entry name" value="Ald_DH_C"/>
</dbReference>
<feature type="domain" description="Aldehyde dehydrogenase" evidence="3">
    <location>
        <begin position="2"/>
        <end position="88"/>
    </location>
</feature>
<reference evidence="4" key="1">
    <citation type="submission" date="2020-02" db="EMBL/GenBank/DDBJ databases">
        <authorList>
            <person name="Meier V. D."/>
        </authorList>
    </citation>
    <scope>NUCLEOTIDE SEQUENCE</scope>
    <source>
        <strain evidence="4">AVDCRST_MAG26</strain>
    </source>
</reference>
<evidence type="ECO:0000256" key="1">
    <source>
        <dbReference type="ARBA" id="ARBA00009986"/>
    </source>
</evidence>
<dbReference type="PANTHER" id="PTHR42986:SF1">
    <property type="entry name" value="BENZALDEHYDE DEHYDROGENASE YFMT"/>
    <property type="match status" value="1"/>
</dbReference>
<evidence type="ECO:0000256" key="2">
    <source>
        <dbReference type="ARBA" id="ARBA00023027"/>
    </source>
</evidence>
<dbReference type="PANTHER" id="PTHR42986">
    <property type="entry name" value="BENZALDEHYDE DEHYDROGENASE YFMT"/>
    <property type="match status" value="1"/>
</dbReference>
<proteinExistence type="inferred from homology"/>
<dbReference type="InterPro" id="IPR015590">
    <property type="entry name" value="Aldehyde_DH_dom"/>
</dbReference>
<sequence>MTLNPVAGLNEALEGANATKYGLTAPISRRRLDIAEAFLEEVEAGLLHVNQPAAGVEYQVPFDGVRSSGYGPREQGWSAFEFYSHWKTQVVRL</sequence>
<protein>
    <recommendedName>
        <fullName evidence="3">Aldehyde dehydrogenase domain-containing protein</fullName>
    </recommendedName>
</protein>